<evidence type="ECO:0000256" key="1">
    <source>
        <dbReference type="ARBA" id="ARBA00004496"/>
    </source>
</evidence>
<dbReference type="eggNOG" id="COG1846">
    <property type="taxonomic scope" value="Bacteria"/>
</dbReference>
<dbReference type="PANTHER" id="PTHR42756:SF1">
    <property type="entry name" value="TRANSCRIPTIONAL REPRESSOR OF EMRAB OPERON"/>
    <property type="match status" value="1"/>
</dbReference>
<dbReference type="InterPro" id="IPR055166">
    <property type="entry name" value="Transc_reg_Sar_Rot_HTH"/>
</dbReference>
<dbReference type="EMBL" id="AFPZ01000106">
    <property type="protein sequence ID" value="EGQ21000.1"/>
    <property type="molecule type" value="Genomic_DNA"/>
</dbReference>
<dbReference type="SMART" id="SM00347">
    <property type="entry name" value="HTH_MARR"/>
    <property type="match status" value="1"/>
</dbReference>
<sequence>MDNQLDQSKIEHIIQVCACANLRTVSGSLTQLYNRLLKPSGLKITQYYMLGNIFCFPNISISKLGELMLLDQTTVTRNLNILKESAYVTIMRDEYDSRTKIVSITETGIEKLNEAEPILSHVQNIVEESFGKKEYSDLVNKLEGLQKVIEEYDRKVQ</sequence>
<evidence type="ECO:0000256" key="6">
    <source>
        <dbReference type="ARBA" id="ARBA00047188"/>
    </source>
</evidence>
<dbReference type="RefSeq" id="WP_009498128.1">
    <property type="nucleotide sequence ID" value="NZ_GL982998.1"/>
</dbReference>
<dbReference type="HOGENOM" id="CLU_083287_35_3_9"/>
<comment type="similarity">
    <text evidence="5">Belongs to the SarZ family.</text>
</comment>
<evidence type="ECO:0000259" key="8">
    <source>
        <dbReference type="PROSITE" id="PS50995"/>
    </source>
</evidence>
<dbReference type="AlphaFoldDB" id="F9DXA6"/>
<dbReference type="InterPro" id="IPR036390">
    <property type="entry name" value="WH_DNA-bd_sf"/>
</dbReference>
<dbReference type="Proteomes" id="UP000005316">
    <property type="component" value="Unassembled WGS sequence"/>
</dbReference>
<evidence type="ECO:0000256" key="7">
    <source>
        <dbReference type="ARBA" id="ARBA00047207"/>
    </source>
</evidence>
<evidence type="ECO:0000313" key="10">
    <source>
        <dbReference type="Proteomes" id="UP000005316"/>
    </source>
</evidence>
<dbReference type="SUPFAM" id="SSF46785">
    <property type="entry name" value="Winged helix' DNA-binding domain"/>
    <property type="match status" value="1"/>
</dbReference>
<dbReference type="InterPro" id="IPR000835">
    <property type="entry name" value="HTH_MarR-typ"/>
</dbReference>
<evidence type="ECO:0000313" key="9">
    <source>
        <dbReference type="EMBL" id="EGQ21000.1"/>
    </source>
</evidence>
<dbReference type="Pfam" id="PF22381">
    <property type="entry name" value="Staph_reg_Sar_Rot"/>
    <property type="match status" value="1"/>
</dbReference>
<dbReference type="GO" id="GO:0005737">
    <property type="term" value="C:cytoplasm"/>
    <property type="evidence" value="ECO:0007669"/>
    <property type="project" value="UniProtKB-SubCell"/>
</dbReference>
<evidence type="ECO:0000256" key="3">
    <source>
        <dbReference type="ARBA" id="ARBA00023125"/>
    </source>
</evidence>
<dbReference type="Gene3D" id="1.10.10.10">
    <property type="entry name" value="Winged helix-like DNA-binding domain superfamily/Winged helix DNA-binding domain"/>
    <property type="match status" value="1"/>
</dbReference>
<keyword evidence="3" id="KW-0238">DNA-binding</keyword>
<protein>
    <recommendedName>
        <fullName evidence="6">HTH-type transcriptional regulator SarZ</fullName>
    </recommendedName>
    <alternativeName>
        <fullName evidence="7">Staphylococcal accessory regulator Z</fullName>
    </alternativeName>
</protein>
<name>F9DXA6_9BACL</name>
<comment type="caution">
    <text evidence="9">The sequence shown here is derived from an EMBL/GenBank/DDBJ whole genome shotgun (WGS) entry which is preliminary data.</text>
</comment>
<dbReference type="OrthoDB" id="165131at2"/>
<feature type="domain" description="HTH marR-type" evidence="8">
    <location>
        <begin position="1"/>
        <end position="147"/>
    </location>
</feature>
<organism evidence="9 10">
    <name type="scientific">Sporosarcina newyorkensis 2681</name>
    <dbReference type="NCBI Taxonomy" id="1027292"/>
    <lineage>
        <taxon>Bacteria</taxon>
        <taxon>Bacillati</taxon>
        <taxon>Bacillota</taxon>
        <taxon>Bacilli</taxon>
        <taxon>Bacillales</taxon>
        <taxon>Caryophanaceae</taxon>
        <taxon>Sporosarcina</taxon>
    </lineage>
</organism>
<reference evidence="9 10" key="1">
    <citation type="submission" date="2011-04" db="EMBL/GenBank/DDBJ databases">
        <authorList>
            <person name="Muzny D."/>
            <person name="Qin X."/>
            <person name="Deng J."/>
            <person name="Jiang H."/>
            <person name="Liu Y."/>
            <person name="Qu J."/>
            <person name="Song X.-Z."/>
            <person name="Zhang L."/>
            <person name="Thornton R."/>
            <person name="Coyle M."/>
            <person name="Francisco L."/>
            <person name="Jackson L."/>
            <person name="Javaid M."/>
            <person name="Korchina V."/>
            <person name="Kovar C."/>
            <person name="Mata R."/>
            <person name="Mathew T."/>
            <person name="Ngo R."/>
            <person name="Nguyen L."/>
            <person name="Nguyen N."/>
            <person name="Okwuonu G."/>
            <person name="Ongeri F."/>
            <person name="Pham C."/>
            <person name="Simmons D."/>
            <person name="Wilczek-Boney K."/>
            <person name="Hale W."/>
            <person name="Jakkamsetti A."/>
            <person name="Pham P."/>
            <person name="Ruth R."/>
            <person name="San Lucas F."/>
            <person name="Warren J."/>
            <person name="Zhang J."/>
            <person name="Zhao Z."/>
            <person name="Zhou C."/>
            <person name="Zhu D."/>
            <person name="Lee S."/>
            <person name="Bess C."/>
            <person name="Blankenburg K."/>
            <person name="Forbes L."/>
            <person name="Fu Q."/>
            <person name="Gubbala S."/>
            <person name="Hirani K."/>
            <person name="Jayaseelan J.C."/>
            <person name="Lara F."/>
            <person name="Munidasa M."/>
            <person name="Palculict T."/>
            <person name="Patil S."/>
            <person name="Pu L.-L."/>
            <person name="Saada N."/>
            <person name="Tang L."/>
            <person name="Weissenberger G."/>
            <person name="Zhu Y."/>
            <person name="Hemphill L."/>
            <person name="Shang Y."/>
            <person name="Youmans B."/>
            <person name="Ayvaz T."/>
            <person name="Ross M."/>
            <person name="Santibanez J."/>
            <person name="Aqrawi P."/>
            <person name="Gross S."/>
            <person name="Joshi V."/>
            <person name="Fowler G."/>
            <person name="Nazareth L."/>
            <person name="Reid J."/>
            <person name="Worley K."/>
            <person name="Petrosino J."/>
            <person name="Highlander S."/>
            <person name="Gibbs R."/>
        </authorList>
    </citation>
    <scope>NUCLEOTIDE SEQUENCE [LARGE SCALE GENOMIC DNA]</scope>
    <source>
        <strain evidence="9 10">2681</strain>
    </source>
</reference>
<comment type="subcellular location">
    <subcellularLocation>
        <location evidence="1">Cytoplasm</location>
    </subcellularLocation>
</comment>
<evidence type="ECO:0000256" key="5">
    <source>
        <dbReference type="ARBA" id="ARBA00046337"/>
    </source>
</evidence>
<dbReference type="GO" id="GO:0003677">
    <property type="term" value="F:DNA binding"/>
    <property type="evidence" value="ECO:0007669"/>
    <property type="project" value="UniProtKB-KW"/>
</dbReference>
<proteinExistence type="inferred from homology"/>
<dbReference type="PROSITE" id="PS50995">
    <property type="entry name" value="HTH_MARR_2"/>
    <property type="match status" value="1"/>
</dbReference>
<accession>F9DXA6</accession>
<dbReference type="PANTHER" id="PTHR42756">
    <property type="entry name" value="TRANSCRIPTIONAL REGULATOR, MARR"/>
    <property type="match status" value="1"/>
</dbReference>
<gene>
    <name evidence="9" type="ORF">HMPREF9372_3437</name>
</gene>
<keyword evidence="2" id="KW-0805">Transcription regulation</keyword>
<keyword evidence="4" id="KW-0804">Transcription</keyword>
<evidence type="ECO:0000256" key="2">
    <source>
        <dbReference type="ARBA" id="ARBA00023015"/>
    </source>
</evidence>
<dbReference type="GO" id="GO:0003700">
    <property type="term" value="F:DNA-binding transcription factor activity"/>
    <property type="evidence" value="ECO:0007669"/>
    <property type="project" value="InterPro"/>
</dbReference>
<evidence type="ECO:0000256" key="4">
    <source>
        <dbReference type="ARBA" id="ARBA00023163"/>
    </source>
</evidence>
<dbReference type="InterPro" id="IPR036388">
    <property type="entry name" value="WH-like_DNA-bd_sf"/>
</dbReference>